<dbReference type="EMBL" id="BONE01000149">
    <property type="protein sequence ID" value="GIF78488.1"/>
    <property type="molecule type" value="Genomic_DNA"/>
</dbReference>
<dbReference type="PANTHER" id="PTHR23514:SF13">
    <property type="entry name" value="INNER MEMBRANE PROTEIN YBJJ"/>
    <property type="match status" value="1"/>
</dbReference>
<dbReference type="SUPFAM" id="SSF103473">
    <property type="entry name" value="MFS general substrate transporter"/>
    <property type="match status" value="1"/>
</dbReference>
<keyword evidence="4 5" id="KW-0472">Membrane</keyword>
<evidence type="ECO:0000256" key="5">
    <source>
        <dbReference type="SAM" id="Phobius"/>
    </source>
</evidence>
<name>A0ABQ4D5E0_9ACTN</name>
<evidence type="ECO:0000256" key="2">
    <source>
        <dbReference type="ARBA" id="ARBA00022692"/>
    </source>
</evidence>
<dbReference type="InterPro" id="IPR011701">
    <property type="entry name" value="MFS"/>
</dbReference>
<keyword evidence="7" id="KW-1185">Reference proteome</keyword>
<feature type="transmembrane region" description="Helical" evidence="5">
    <location>
        <begin position="201"/>
        <end position="221"/>
    </location>
</feature>
<feature type="transmembrane region" description="Helical" evidence="5">
    <location>
        <begin position="42"/>
        <end position="64"/>
    </location>
</feature>
<gene>
    <name evidence="6" type="ORF">Asi02nite_80060</name>
</gene>
<protein>
    <submittedName>
        <fullName evidence="6">MFS transporter</fullName>
    </submittedName>
</protein>
<dbReference type="Proteomes" id="UP000604117">
    <property type="component" value="Unassembled WGS sequence"/>
</dbReference>
<feature type="transmembrane region" description="Helical" evidence="5">
    <location>
        <begin position="337"/>
        <end position="358"/>
    </location>
</feature>
<dbReference type="RefSeq" id="WP_203719317.1">
    <property type="nucleotide sequence ID" value="NZ_BONE01000149.1"/>
</dbReference>
<accession>A0ABQ4D5E0</accession>
<feature type="transmembrane region" description="Helical" evidence="5">
    <location>
        <begin position="241"/>
        <end position="261"/>
    </location>
</feature>
<evidence type="ECO:0000256" key="1">
    <source>
        <dbReference type="ARBA" id="ARBA00004141"/>
    </source>
</evidence>
<dbReference type="InterPro" id="IPR051788">
    <property type="entry name" value="MFS_Transporter"/>
</dbReference>
<evidence type="ECO:0000256" key="4">
    <source>
        <dbReference type="ARBA" id="ARBA00023136"/>
    </source>
</evidence>
<dbReference type="CDD" id="cd17393">
    <property type="entry name" value="MFS_MosC_like"/>
    <property type="match status" value="1"/>
</dbReference>
<keyword evidence="2 5" id="KW-0812">Transmembrane</keyword>
<sequence length="417" mass="41480">MSLKTPYAAVAAAFLLCGLIFSTSMARLPALQHGLALSDGELAVALVGLNGGAVLGLQAGAVFCHRLGSRTTLRAVLPAFSLLLIPIAMAPTMPALVVTFAASAAVNGVIDVAINANGVAVERQSRRVVLSRLHAMLTLGGIIGAAASAVAAHFNVGVKSHFTVTAVAGAVAASLLTRGLTVDGNGGGTPTASPSARYLPAPSRATWVIGFGGLGFCVMLAEGSANDWTAIYLHDLGGNDAFAASGVAIFLATMTVGRLAGDHIRQRIAAAPLVRGAALLAAIGLGTALLIGHPLAGLAGFAMLGLGLSVTLPVILGESAHRAARSGKSPAATVARVSTIAYLGSFLGPGLIGALAIVTSLETALLLPVAAAAVTGLGAGLLAPRQQSTETGLPARAITYDRTLRSSGQGSTGTRSS</sequence>
<evidence type="ECO:0000313" key="7">
    <source>
        <dbReference type="Proteomes" id="UP000604117"/>
    </source>
</evidence>
<feature type="transmembrane region" description="Helical" evidence="5">
    <location>
        <begin position="364"/>
        <end position="383"/>
    </location>
</feature>
<comment type="subcellular location">
    <subcellularLocation>
        <location evidence="1">Membrane</location>
        <topology evidence="1">Multi-pass membrane protein</topology>
    </subcellularLocation>
</comment>
<feature type="transmembrane region" description="Helical" evidence="5">
    <location>
        <begin position="298"/>
        <end position="316"/>
    </location>
</feature>
<dbReference type="Pfam" id="PF07690">
    <property type="entry name" value="MFS_1"/>
    <property type="match status" value="1"/>
</dbReference>
<feature type="transmembrane region" description="Helical" evidence="5">
    <location>
        <begin position="135"/>
        <end position="154"/>
    </location>
</feature>
<dbReference type="Gene3D" id="1.20.1250.20">
    <property type="entry name" value="MFS general substrate transporter like domains"/>
    <property type="match status" value="2"/>
</dbReference>
<dbReference type="PANTHER" id="PTHR23514">
    <property type="entry name" value="BYPASS OF STOP CODON PROTEIN 6"/>
    <property type="match status" value="1"/>
</dbReference>
<comment type="caution">
    <text evidence="6">The sequence shown here is derived from an EMBL/GenBank/DDBJ whole genome shotgun (WGS) entry which is preliminary data.</text>
</comment>
<organism evidence="6 7">
    <name type="scientific">Asanoa siamensis</name>
    <dbReference type="NCBI Taxonomy" id="926357"/>
    <lineage>
        <taxon>Bacteria</taxon>
        <taxon>Bacillati</taxon>
        <taxon>Actinomycetota</taxon>
        <taxon>Actinomycetes</taxon>
        <taxon>Micromonosporales</taxon>
        <taxon>Micromonosporaceae</taxon>
        <taxon>Asanoa</taxon>
    </lineage>
</organism>
<keyword evidence="3 5" id="KW-1133">Transmembrane helix</keyword>
<dbReference type="InterPro" id="IPR036259">
    <property type="entry name" value="MFS_trans_sf"/>
</dbReference>
<evidence type="ECO:0000313" key="6">
    <source>
        <dbReference type="EMBL" id="GIF78488.1"/>
    </source>
</evidence>
<reference evidence="6 7" key="1">
    <citation type="submission" date="2021-01" db="EMBL/GenBank/DDBJ databases">
        <title>Whole genome shotgun sequence of Asanoa siamensis NBRC 107932.</title>
        <authorList>
            <person name="Komaki H."/>
            <person name="Tamura T."/>
        </authorList>
    </citation>
    <scope>NUCLEOTIDE SEQUENCE [LARGE SCALE GENOMIC DNA]</scope>
    <source>
        <strain evidence="6 7">NBRC 107932</strain>
    </source>
</reference>
<evidence type="ECO:0000256" key="3">
    <source>
        <dbReference type="ARBA" id="ARBA00022989"/>
    </source>
</evidence>
<proteinExistence type="predicted"/>
<feature type="transmembrane region" description="Helical" evidence="5">
    <location>
        <begin position="71"/>
        <end position="89"/>
    </location>
</feature>
<feature type="transmembrane region" description="Helical" evidence="5">
    <location>
        <begin position="273"/>
        <end position="292"/>
    </location>
</feature>